<reference evidence="1" key="1">
    <citation type="submission" date="2020-05" db="EMBL/GenBank/DDBJ databases">
        <authorList>
            <person name="Chiriac C."/>
            <person name="Salcher M."/>
            <person name="Ghai R."/>
            <person name="Kavagutti S V."/>
        </authorList>
    </citation>
    <scope>NUCLEOTIDE SEQUENCE</scope>
</reference>
<accession>A0A6J7HQX3</accession>
<dbReference type="AlphaFoldDB" id="A0A6J7HQX3"/>
<gene>
    <name evidence="1" type="ORF">UFOPK3564_01971</name>
</gene>
<name>A0A6J7HQX3_9ZZZZ</name>
<proteinExistence type="predicted"/>
<sequence>MPSVVPTGAPRRRTGPRAAGLRRRVLGGALALAAGAGLAGCGGQAQEVRDALTYTGSVNRVQAGFERDLDELRRSADRAEVPADVERAVARLARSVDGVQGDLRRIRPPGAVTTLHRDLIAAFARWSPPLERFARALRARRSPIALRRARDAFVRDTATVERGLGVAAGRVNDRLRSLSD</sequence>
<evidence type="ECO:0000313" key="1">
    <source>
        <dbReference type="EMBL" id="CAB4923441.1"/>
    </source>
</evidence>
<protein>
    <submittedName>
        <fullName evidence="1">Unannotated protein</fullName>
    </submittedName>
</protein>
<organism evidence="1">
    <name type="scientific">freshwater metagenome</name>
    <dbReference type="NCBI Taxonomy" id="449393"/>
    <lineage>
        <taxon>unclassified sequences</taxon>
        <taxon>metagenomes</taxon>
        <taxon>ecological metagenomes</taxon>
    </lineage>
</organism>
<dbReference type="EMBL" id="CAFBMK010000118">
    <property type="protein sequence ID" value="CAB4923441.1"/>
    <property type="molecule type" value="Genomic_DNA"/>
</dbReference>